<evidence type="ECO:0000256" key="1">
    <source>
        <dbReference type="SAM" id="MobiDB-lite"/>
    </source>
</evidence>
<protein>
    <submittedName>
        <fullName evidence="2">Uncharacterized protein</fullName>
    </submittedName>
</protein>
<keyword evidence="3" id="KW-1185">Reference proteome</keyword>
<feature type="region of interest" description="Disordered" evidence="1">
    <location>
        <begin position="161"/>
        <end position="192"/>
    </location>
</feature>
<reference evidence="2 3" key="1">
    <citation type="submission" date="2019-05" db="EMBL/GenBank/DDBJ databases">
        <title>Emergence of the Ug99 lineage of the wheat stem rust pathogen through somatic hybridization.</title>
        <authorList>
            <person name="Li F."/>
            <person name="Upadhyaya N.M."/>
            <person name="Sperschneider J."/>
            <person name="Matny O."/>
            <person name="Nguyen-Phuc H."/>
            <person name="Mago R."/>
            <person name="Raley C."/>
            <person name="Miller M.E."/>
            <person name="Silverstein K.A.T."/>
            <person name="Henningsen E."/>
            <person name="Hirsch C.D."/>
            <person name="Visser B."/>
            <person name="Pretorius Z.A."/>
            <person name="Steffenson B.J."/>
            <person name="Schwessinger B."/>
            <person name="Dodds P.N."/>
            <person name="Figueroa M."/>
        </authorList>
    </citation>
    <scope>NUCLEOTIDE SEQUENCE [LARGE SCALE GENOMIC DNA]</scope>
    <source>
        <strain evidence="2">21-0</strain>
    </source>
</reference>
<accession>A0A5B0PRU6</accession>
<evidence type="ECO:0000313" key="3">
    <source>
        <dbReference type="Proteomes" id="UP000324748"/>
    </source>
</evidence>
<sequence length="214" mass="24037">MEVSVVQSCDQLGAKLEIRKADLPTPYACIIRHSVLSFAHKQKDPPYGYLTPDLQVITHPRAPSFMAESIRTDQHLVWRSESSQYNFAAVMKNCNYHSKTRIHTPVPSRHTGCRHCPLGSDQATPGTSATGHCFSSCGCNREKIFVIRVGQRSEVFRAQETDSKTLENTTAVDASRRIPTHHQHQPGPSRAHTLSIIEALSYHRMRSFSTRNIS</sequence>
<name>A0A5B0PRU6_PUCGR</name>
<dbReference type="AlphaFoldDB" id="A0A5B0PRU6"/>
<dbReference type="EMBL" id="VSWC01000042">
    <property type="protein sequence ID" value="KAA1103382.1"/>
    <property type="molecule type" value="Genomic_DNA"/>
</dbReference>
<evidence type="ECO:0000313" key="2">
    <source>
        <dbReference type="EMBL" id="KAA1103382.1"/>
    </source>
</evidence>
<proteinExistence type="predicted"/>
<gene>
    <name evidence="2" type="ORF">PGT21_016369</name>
</gene>
<comment type="caution">
    <text evidence="2">The sequence shown here is derived from an EMBL/GenBank/DDBJ whole genome shotgun (WGS) entry which is preliminary data.</text>
</comment>
<dbReference type="Proteomes" id="UP000324748">
    <property type="component" value="Unassembled WGS sequence"/>
</dbReference>
<organism evidence="2 3">
    <name type="scientific">Puccinia graminis f. sp. tritici</name>
    <dbReference type="NCBI Taxonomy" id="56615"/>
    <lineage>
        <taxon>Eukaryota</taxon>
        <taxon>Fungi</taxon>
        <taxon>Dikarya</taxon>
        <taxon>Basidiomycota</taxon>
        <taxon>Pucciniomycotina</taxon>
        <taxon>Pucciniomycetes</taxon>
        <taxon>Pucciniales</taxon>
        <taxon>Pucciniaceae</taxon>
        <taxon>Puccinia</taxon>
    </lineage>
</organism>